<reference evidence="2 3" key="1">
    <citation type="journal article" date="2015" name="Mol. Biochem. Parasitol.">
        <title>Identification of polymorphic genes for use in assemblage B genotyping assays through comparative genomics of multiple assemblage B Giardia duodenalis isolates.</title>
        <authorList>
            <person name="Wielinga C."/>
            <person name="Thompson R.C."/>
            <person name="Monis P."/>
            <person name="Ryan U."/>
        </authorList>
    </citation>
    <scope>NUCLEOTIDE SEQUENCE [LARGE SCALE GENOMIC DNA]</scope>
    <source>
        <strain evidence="2 3">BAH15c1</strain>
    </source>
</reference>
<dbReference type="Proteomes" id="UP000070089">
    <property type="component" value="Unassembled WGS sequence"/>
</dbReference>
<feature type="compositionally biased region" description="Low complexity" evidence="1">
    <location>
        <begin position="153"/>
        <end position="164"/>
    </location>
</feature>
<sequence>MSEEDPPCPILEEAKAQHLAALSTCVLKSSVSYSAELMRVAENAVGGNVDSSLPLICTLCGHSIDLDSIEIVSPGPRISTRISLGRRITHKHPRPDYALFHCTHCSKSVRIVQKKEGPIYYSANGTAPLLAAPGRGDKPTNKLSSILSKKTRSGSSQGTSIGSTTMNQFGLSIDDFIH</sequence>
<dbReference type="OrthoDB" id="10254368at2759"/>
<evidence type="ECO:0000313" key="2">
    <source>
        <dbReference type="EMBL" id="KWX11339.1"/>
    </source>
</evidence>
<organism evidence="2 3">
    <name type="scientific">Giardia duodenalis assemblage B</name>
    <dbReference type="NCBI Taxonomy" id="1394984"/>
    <lineage>
        <taxon>Eukaryota</taxon>
        <taxon>Metamonada</taxon>
        <taxon>Diplomonadida</taxon>
        <taxon>Hexamitidae</taxon>
        <taxon>Giardiinae</taxon>
        <taxon>Giardia</taxon>
    </lineage>
</organism>
<evidence type="ECO:0000256" key="1">
    <source>
        <dbReference type="SAM" id="MobiDB-lite"/>
    </source>
</evidence>
<protein>
    <submittedName>
        <fullName evidence="2">Uncharacterized protein</fullName>
    </submittedName>
</protein>
<gene>
    <name evidence="2" type="ORF">QR46_4703</name>
</gene>
<feature type="region of interest" description="Disordered" evidence="1">
    <location>
        <begin position="131"/>
        <end position="164"/>
    </location>
</feature>
<evidence type="ECO:0000313" key="3">
    <source>
        <dbReference type="Proteomes" id="UP000070089"/>
    </source>
</evidence>
<dbReference type="VEuPathDB" id="GiardiaDB:QR46_4703"/>
<dbReference type="EMBL" id="JXTI01000205">
    <property type="protein sequence ID" value="KWX11339.1"/>
    <property type="molecule type" value="Genomic_DNA"/>
</dbReference>
<name>A0A132NMN6_GIAIN</name>
<comment type="caution">
    <text evidence="2">The sequence shown here is derived from an EMBL/GenBank/DDBJ whole genome shotgun (WGS) entry which is preliminary data.</text>
</comment>
<proteinExistence type="predicted"/>
<accession>A0A132NMN6</accession>
<dbReference type="AlphaFoldDB" id="A0A132NMN6"/>